<evidence type="ECO:0000313" key="3">
    <source>
        <dbReference type="EMBL" id="GAV53919.1"/>
    </source>
</evidence>
<gene>
    <name evidence="3" type="ORF">ZYGR_0AK04210</name>
</gene>
<sequence>MVKKRKSKTNGNNVTETGLGDSINNVNRAENIPLRALKEGDSLDLKMISLEELLAERELNYDARFEFLDGLLRDPQSWRDPQLKYSLLLEMIIVALLTTKAGLSVLTLLKPASANPSVPKCISNQHKWLAQAERKGKLHSDLISQWQSDDDIFLKFLHFLLKNEDVWLSCENLNKCEWKIPLSFLIQSKYRAAELILDPSYNLLVDYFLAVVPLCEKWLGRAISYGNGVHFKRTVINYNRIYDFSGDFTWYTLQTGAPHHYSVSQQILFDLIDSDSKEIESAVQLESRDQEEKLEILDQIRSAVQDISSASSNSGFFGDEDRPALEEYSDSYHHQVNQNEQVFSFDLNQDGSLELPNLMSHAAVRHEILMKVLKLNNSSSPLLRLQFKVIAGLVDPLTQPAPNDKHVISLDLLYQMFLGFLAPEIQRTLEFEEGCDWRFHICFNMQKIIDASLVRLNFDDFERLNSINNSDDNVDWRSQLDKWLPHGFNTQDLELICMVDIIAVYTIYKLYEHLPIQLNPFLSSLISLWKNLTCVILLGLEIDRIEEELETFDTPLMVRATIRGAAALRAIVATVLNGHVEATKHDVKHESLNTFMSPHGRKLCQGALYAELRSHAAALLALGSELEDVTDLFSDLQPGDRFDEDVRYMFEYEFEDYNDLSSREEDYSGFDKYEDYTDSSRTHARKGFGRRCNCIFDDDEMLEDEDYENEYEGHRASKQLLPQQNPTTSVSMSTTGKPHAVRSRGSFEFDYSGKDWRDIPRMSNLYYSPNYHFVENLDPNTIIFLTNKATNQSLTKTESLLLLGSVASCVKNEQDEIVLGNITELHHQNGSRGSQVIDKLKEMSPDDIYEMWCKDSTFEKMVYCNHEVAWRLMDEMLMCSGFRRVLIWFITHMELNHSLIHYIFELVMGLRKSFDANNENDNGDESISEMTKEAPEVRTTLPFSRQGSIQLSNIETKMLLQEFFTNAAIFLTEKSQEWIGEDPVEDDVSINNGENSNVSLYAVGLMKLICLMVRAFIKKGKFDFRESECVFELQTLLMNWIAIIPEAKDLFFELKALVAEVHSDAMDDEELGNDSPDSSKKLSSMVENDNINGKEAVDSEYNRKLIGLLSPVIHRKEENAAVVALRNFIKKYSFDTTVPLIGRKVVYKGNEILPLPESETPVSLLDYLVDNYPPNVEHYE</sequence>
<feature type="region of interest" description="Disordered" evidence="1">
    <location>
        <begin position="722"/>
        <end position="741"/>
    </location>
</feature>
<dbReference type="Proteomes" id="UP000187013">
    <property type="component" value="Unassembled WGS sequence"/>
</dbReference>
<reference evidence="3 4" key="1">
    <citation type="submission" date="2016-08" db="EMBL/GenBank/DDBJ databases">
        <title>Draft genome sequence of allopolyploid Zygosaccharomyces rouxii.</title>
        <authorList>
            <person name="Watanabe J."/>
            <person name="Uehara K."/>
            <person name="Mogi Y."/>
            <person name="Tsukioka Y."/>
        </authorList>
    </citation>
    <scope>NUCLEOTIDE SEQUENCE [LARGE SCALE GENOMIC DNA]</scope>
    <source>
        <strain evidence="3 4">NBRC 110957</strain>
    </source>
</reference>
<name>A0A1Q3ADT1_ZYGRO</name>
<feature type="region of interest" description="Disordered" evidence="1">
    <location>
        <begin position="1"/>
        <end position="22"/>
    </location>
</feature>
<feature type="compositionally biased region" description="Polar residues" evidence="1">
    <location>
        <begin position="9"/>
        <end position="22"/>
    </location>
</feature>
<evidence type="ECO:0000313" key="4">
    <source>
        <dbReference type="Proteomes" id="UP000187013"/>
    </source>
</evidence>
<keyword evidence="2" id="KW-0472">Membrane</keyword>
<accession>A0A1Q3ADT1</accession>
<evidence type="ECO:0000256" key="1">
    <source>
        <dbReference type="SAM" id="MobiDB-lite"/>
    </source>
</evidence>
<keyword evidence="2" id="KW-1133">Transmembrane helix</keyword>
<organism evidence="3 4">
    <name type="scientific">Zygosaccharomyces rouxii</name>
    <dbReference type="NCBI Taxonomy" id="4956"/>
    <lineage>
        <taxon>Eukaryota</taxon>
        <taxon>Fungi</taxon>
        <taxon>Dikarya</taxon>
        <taxon>Ascomycota</taxon>
        <taxon>Saccharomycotina</taxon>
        <taxon>Saccharomycetes</taxon>
        <taxon>Saccharomycetales</taxon>
        <taxon>Saccharomycetaceae</taxon>
        <taxon>Zygosaccharomyces</taxon>
    </lineage>
</organism>
<evidence type="ECO:0000256" key="2">
    <source>
        <dbReference type="SAM" id="Phobius"/>
    </source>
</evidence>
<feature type="transmembrane region" description="Helical" evidence="2">
    <location>
        <begin position="87"/>
        <end position="109"/>
    </location>
</feature>
<dbReference type="AlphaFoldDB" id="A0A1Q3ADT1"/>
<dbReference type="EMBL" id="BDGX01000037">
    <property type="protein sequence ID" value="GAV53919.1"/>
    <property type="molecule type" value="Genomic_DNA"/>
</dbReference>
<proteinExistence type="predicted"/>
<keyword evidence="2" id="KW-0812">Transmembrane</keyword>
<feature type="compositionally biased region" description="Polar residues" evidence="1">
    <location>
        <begin position="722"/>
        <end position="736"/>
    </location>
</feature>
<protein>
    <submittedName>
        <fullName evidence="3">Uncharacterized protein</fullName>
    </submittedName>
</protein>
<comment type="caution">
    <text evidence="3">The sequence shown here is derived from an EMBL/GenBank/DDBJ whole genome shotgun (WGS) entry which is preliminary data.</text>
</comment>
<dbReference type="OrthoDB" id="3980110at2759"/>